<dbReference type="GO" id="GO:0035556">
    <property type="term" value="P:intracellular signal transduction"/>
    <property type="evidence" value="ECO:0007669"/>
    <property type="project" value="TreeGrafter"/>
</dbReference>
<dbReference type="OrthoDB" id="5327538at2759"/>
<keyword evidence="2" id="KW-0723">Serine/threonine-protein kinase</keyword>
<feature type="region of interest" description="Disordered" evidence="9">
    <location>
        <begin position="487"/>
        <end position="506"/>
    </location>
</feature>
<evidence type="ECO:0000313" key="12">
    <source>
        <dbReference type="Proteomes" id="UP000193986"/>
    </source>
</evidence>
<feature type="region of interest" description="Disordered" evidence="9">
    <location>
        <begin position="24"/>
        <end position="76"/>
    </location>
</feature>
<evidence type="ECO:0000256" key="9">
    <source>
        <dbReference type="SAM" id="MobiDB-lite"/>
    </source>
</evidence>
<evidence type="ECO:0000256" key="1">
    <source>
        <dbReference type="ARBA" id="ARBA00012513"/>
    </source>
</evidence>
<reference evidence="11 12" key="1">
    <citation type="submission" date="2016-07" db="EMBL/GenBank/DDBJ databases">
        <title>Pervasive Adenine N6-methylation of Active Genes in Fungi.</title>
        <authorList>
            <consortium name="DOE Joint Genome Institute"/>
            <person name="Mondo S.J."/>
            <person name="Dannebaum R.O."/>
            <person name="Kuo R.C."/>
            <person name="Labutti K."/>
            <person name="Haridas S."/>
            <person name="Kuo A."/>
            <person name="Salamov A."/>
            <person name="Ahrendt S.R."/>
            <person name="Lipzen A."/>
            <person name="Sullivan W."/>
            <person name="Andreopoulos W.B."/>
            <person name="Clum A."/>
            <person name="Lindquist E."/>
            <person name="Daum C."/>
            <person name="Ramamoorthy G.K."/>
            <person name="Gryganskyi A."/>
            <person name="Culley D."/>
            <person name="Magnuson J.K."/>
            <person name="James T.Y."/>
            <person name="O'Malley M.A."/>
            <person name="Stajich J.E."/>
            <person name="Spatafora J.W."/>
            <person name="Visel A."/>
            <person name="Grigoriev I.V."/>
        </authorList>
    </citation>
    <scope>NUCLEOTIDE SEQUENCE [LARGE SCALE GENOMIC DNA]</scope>
    <source>
        <strain evidence="11 12">68-887.2</strain>
    </source>
</reference>
<dbReference type="Gene3D" id="1.10.510.10">
    <property type="entry name" value="Transferase(Phosphotransferase) domain 1"/>
    <property type="match status" value="1"/>
</dbReference>
<dbReference type="AlphaFoldDB" id="A0A1Y2BBD3"/>
<dbReference type="GO" id="GO:0005634">
    <property type="term" value="C:nucleus"/>
    <property type="evidence" value="ECO:0007669"/>
    <property type="project" value="TreeGrafter"/>
</dbReference>
<dbReference type="InterPro" id="IPR000719">
    <property type="entry name" value="Prot_kinase_dom"/>
</dbReference>
<feature type="compositionally biased region" description="Low complexity" evidence="9">
    <location>
        <begin position="32"/>
        <end position="41"/>
    </location>
</feature>
<evidence type="ECO:0000313" key="11">
    <source>
        <dbReference type="EMBL" id="ORY31860.1"/>
    </source>
</evidence>
<keyword evidence="6" id="KW-0067">ATP-binding</keyword>
<dbReference type="InterPro" id="IPR011009">
    <property type="entry name" value="Kinase-like_dom_sf"/>
</dbReference>
<keyword evidence="3" id="KW-0808">Transferase</keyword>
<comment type="catalytic activity">
    <reaction evidence="7">
        <text>L-threonyl-[protein] + ATP = O-phospho-L-threonyl-[protein] + ADP + H(+)</text>
        <dbReference type="Rhea" id="RHEA:46608"/>
        <dbReference type="Rhea" id="RHEA-COMP:11060"/>
        <dbReference type="Rhea" id="RHEA-COMP:11605"/>
        <dbReference type="ChEBI" id="CHEBI:15378"/>
        <dbReference type="ChEBI" id="CHEBI:30013"/>
        <dbReference type="ChEBI" id="CHEBI:30616"/>
        <dbReference type="ChEBI" id="CHEBI:61977"/>
        <dbReference type="ChEBI" id="CHEBI:456216"/>
        <dbReference type="EC" id="2.7.11.1"/>
    </reaction>
</comment>
<organism evidence="11 12">
    <name type="scientific">Naematelia encephala</name>
    <dbReference type="NCBI Taxonomy" id="71784"/>
    <lineage>
        <taxon>Eukaryota</taxon>
        <taxon>Fungi</taxon>
        <taxon>Dikarya</taxon>
        <taxon>Basidiomycota</taxon>
        <taxon>Agaricomycotina</taxon>
        <taxon>Tremellomycetes</taxon>
        <taxon>Tremellales</taxon>
        <taxon>Naemateliaceae</taxon>
        <taxon>Naematelia</taxon>
    </lineage>
</organism>
<dbReference type="PANTHER" id="PTHR24419:SF18">
    <property type="entry name" value="SERINE_THREONINE-PROTEIN KINASE HASPIN"/>
    <property type="match status" value="1"/>
</dbReference>
<dbReference type="SMART" id="SM01331">
    <property type="entry name" value="DUF3635"/>
    <property type="match status" value="1"/>
</dbReference>
<dbReference type="GO" id="GO:0005524">
    <property type="term" value="F:ATP binding"/>
    <property type="evidence" value="ECO:0007669"/>
    <property type="project" value="UniProtKB-KW"/>
</dbReference>
<dbReference type="PROSITE" id="PS50011">
    <property type="entry name" value="PROTEIN_KINASE_DOM"/>
    <property type="match status" value="1"/>
</dbReference>
<dbReference type="FunCoup" id="A0A1Y2BBD3">
    <property type="interactions" value="137"/>
</dbReference>
<comment type="catalytic activity">
    <reaction evidence="8">
        <text>L-seryl-[protein] + ATP = O-phospho-L-seryl-[protein] + ADP + H(+)</text>
        <dbReference type="Rhea" id="RHEA:17989"/>
        <dbReference type="Rhea" id="RHEA-COMP:9863"/>
        <dbReference type="Rhea" id="RHEA-COMP:11604"/>
        <dbReference type="ChEBI" id="CHEBI:15378"/>
        <dbReference type="ChEBI" id="CHEBI:29999"/>
        <dbReference type="ChEBI" id="CHEBI:30616"/>
        <dbReference type="ChEBI" id="CHEBI:83421"/>
        <dbReference type="ChEBI" id="CHEBI:456216"/>
        <dbReference type="EC" id="2.7.11.1"/>
    </reaction>
</comment>
<keyword evidence="12" id="KW-1185">Reference proteome</keyword>
<evidence type="ECO:0000256" key="5">
    <source>
        <dbReference type="ARBA" id="ARBA00022777"/>
    </source>
</evidence>
<feature type="region of interest" description="Disordered" evidence="9">
    <location>
        <begin position="102"/>
        <end position="128"/>
    </location>
</feature>
<sequence length="569" mass="62419">MSGLGTRTKKVTVYGRKKAQIISIHNDFSPAKPLSKDASLSPSPPPATRPPLRSKLSSDASNIPPTPSLPRTGKVTGKALLSTPDFFEPEVIVLKPRKVTRPGKKVIPRKSVSPATPEQTKSSKTKLKKSPREVFDGVVIPISSSKAIRDISVDLSDQLANITLSGDQVDSNSTTADLQLLVESCSSTSTDSFDGFFESSTFLQVVFGVRSGPAVVHKIGEASYSEVFAVNVNGCDEVVVKVIPLLCEGIVTSVENREQPDCSSPADVLRELEVTKRMTNTPGGGFARFIGAFNVEGTYPAKLLSAWDEYKFTLGSASVRPDSFSAKQQYALVVLSHGGPDLEMFQFDRITGWMQAASVFWQVVDALSRAEDWTKFEHRDLHEGQILITSCSPNGESSTSALDPAYSGVRATIIDFGLSRLDMPDRTAWTPLPEELYDSIGDQWDVYRSMKDQIAEDWSGYHPVTNVMWLHYLIRYLLHSCGLRKPSGSAKSTNSALRPSRGQAKTKVENLKKEHATKAWEELVKVEAGLRTSLNMGKKVRGKSAERTRTFECAGDVLIWGQKEAWVEV</sequence>
<accession>A0A1Y2BBD3</accession>
<comment type="caution">
    <text evidence="11">The sequence shown here is derived from an EMBL/GenBank/DDBJ whole genome shotgun (WGS) entry which is preliminary data.</text>
</comment>
<dbReference type="InterPro" id="IPR024604">
    <property type="entry name" value="GSG2_C"/>
</dbReference>
<dbReference type="SUPFAM" id="SSF56112">
    <property type="entry name" value="Protein kinase-like (PK-like)"/>
    <property type="match status" value="1"/>
</dbReference>
<dbReference type="EMBL" id="MCFC01000013">
    <property type="protein sequence ID" value="ORY31860.1"/>
    <property type="molecule type" value="Genomic_DNA"/>
</dbReference>
<evidence type="ECO:0000256" key="3">
    <source>
        <dbReference type="ARBA" id="ARBA00022679"/>
    </source>
</evidence>
<dbReference type="Pfam" id="PF12330">
    <property type="entry name" value="Haspin_kinase"/>
    <property type="match status" value="1"/>
</dbReference>
<name>A0A1Y2BBD3_9TREE</name>
<proteinExistence type="predicted"/>
<evidence type="ECO:0000256" key="7">
    <source>
        <dbReference type="ARBA" id="ARBA00047899"/>
    </source>
</evidence>
<evidence type="ECO:0000256" key="6">
    <source>
        <dbReference type="ARBA" id="ARBA00022840"/>
    </source>
</evidence>
<evidence type="ECO:0000256" key="8">
    <source>
        <dbReference type="ARBA" id="ARBA00048679"/>
    </source>
</evidence>
<evidence type="ECO:0000256" key="4">
    <source>
        <dbReference type="ARBA" id="ARBA00022741"/>
    </source>
</evidence>
<dbReference type="Proteomes" id="UP000193986">
    <property type="component" value="Unassembled WGS sequence"/>
</dbReference>
<dbReference type="GO" id="GO:0072354">
    <property type="term" value="F:histone H3T3 kinase activity"/>
    <property type="evidence" value="ECO:0007669"/>
    <property type="project" value="TreeGrafter"/>
</dbReference>
<keyword evidence="4" id="KW-0547">Nucleotide-binding</keyword>
<dbReference type="GO" id="GO:0000278">
    <property type="term" value="P:mitotic cell cycle"/>
    <property type="evidence" value="ECO:0007669"/>
    <property type="project" value="TreeGrafter"/>
</dbReference>
<dbReference type="InParanoid" id="A0A1Y2BBD3"/>
<evidence type="ECO:0000259" key="10">
    <source>
        <dbReference type="PROSITE" id="PS50011"/>
    </source>
</evidence>
<keyword evidence="5" id="KW-0418">Kinase</keyword>
<protein>
    <recommendedName>
        <fullName evidence="1">non-specific serine/threonine protein kinase</fullName>
        <ecNumber evidence="1">2.7.11.1</ecNumber>
    </recommendedName>
</protein>
<dbReference type="Gene3D" id="3.30.200.20">
    <property type="entry name" value="Phosphorylase Kinase, domain 1"/>
    <property type="match status" value="1"/>
</dbReference>
<dbReference type="GO" id="GO:0005737">
    <property type="term" value="C:cytoplasm"/>
    <property type="evidence" value="ECO:0007669"/>
    <property type="project" value="TreeGrafter"/>
</dbReference>
<gene>
    <name evidence="11" type="ORF">BCR39DRAFT_82627</name>
</gene>
<feature type="domain" description="Protein kinase" evidence="10">
    <location>
        <begin position="213"/>
        <end position="569"/>
    </location>
</feature>
<dbReference type="EC" id="2.7.11.1" evidence="1"/>
<dbReference type="STRING" id="71784.A0A1Y2BBD3"/>
<dbReference type="PANTHER" id="PTHR24419">
    <property type="entry name" value="INTERLEUKIN-1 RECEPTOR-ASSOCIATED KINASE"/>
    <property type="match status" value="1"/>
</dbReference>
<evidence type="ECO:0000256" key="2">
    <source>
        <dbReference type="ARBA" id="ARBA00022527"/>
    </source>
</evidence>